<feature type="signal peptide" evidence="5">
    <location>
        <begin position="1"/>
        <end position="18"/>
    </location>
</feature>
<dbReference type="Gene3D" id="3.40.30.10">
    <property type="entry name" value="Glutaredoxin"/>
    <property type="match status" value="1"/>
</dbReference>
<dbReference type="InterPro" id="IPR013766">
    <property type="entry name" value="Thioredoxin_domain"/>
</dbReference>
<dbReference type="InterPro" id="IPR050553">
    <property type="entry name" value="Thioredoxin_ResA/DsbE_sf"/>
</dbReference>
<name>A0A2P8DD13_9BACT</name>
<dbReference type="InterPro" id="IPR013740">
    <property type="entry name" value="Redoxin"/>
</dbReference>
<comment type="caution">
    <text evidence="7">The sequence shown here is derived from an EMBL/GenBank/DDBJ whole genome shotgun (WGS) entry which is preliminary data.</text>
</comment>
<evidence type="ECO:0000256" key="5">
    <source>
        <dbReference type="SAM" id="SignalP"/>
    </source>
</evidence>
<dbReference type="InterPro" id="IPR036249">
    <property type="entry name" value="Thioredoxin-like_sf"/>
</dbReference>
<dbReference type="PANTHER" id="PTHR42852">
    <property type="entry name" value="THIOL:DISULFIDE INTERCHANGE PROTEIN DSBE"/>
    <property type="match status" value="1"/>
</dbReference>
<sequence length="393" mass="43262">MKKKIYHILALFAVIAMASCSNTTRYFKVEGSVAGMPVQNVVLEEWGVDEVKLVDSVRSDKNGHFSLKGVYGEPALYRIKMGTKVMLIVVDGEHISLKAKWDKDYDLNNYTASGSPGSASLSTFLGRYRQLNEDILALQIAADSLNVNAAPDSVLILVQGESDQKYKEMTAFVKNYSDSAQSVPVALFAARVLLNLDAEIDYLKTFAGKMSKRYPDNEFVAEFRQKVKEKTDMMQSENTGPGAGSAAPEFTLTSLDGKPVALSSFKGKFVLVDFWASWCPPCRAENPNVVAAYKKYKDRNFTVLGVSLDNDREKWKQAVEKDGLAWTQVSDLKGWDSETAAKYGVQSIPANFLLDPSGKIIATNLRGTELDRVLNSKLVTTSQVAVGNTTAKK</sequence>
<feature type="domain" description="Thioredoxin" evidence="6">
    <location>
        <begin position="241"/>
        <end position="384"/>
    </location>
</feature>
<evidence type="ECO:0000256" key="2">
    <source>
        <dbReference type="ARBA" id="ARBA00022748"/>
    </source>
</evidence>
<dbReference type="RefSeq" id="WP_106521781.1">
    <property type="nucleotide sequence ID" value="NZ_PYGD01000001.1"/>
</dbReference>
<dbReference type="OrthoDB" id="750178at2"/>
<keyword evidence="5" id="KW-0732">Signal</keyword>
<evidence type="ECO:0000256" key="3">
    <source>
        <dbReference type="ARBA" id="ARBA00023157"/>
    </source>
</evidence>
<keyword evidence="8" id="KW-1185">Reference proteome</keyword>
<dbReference type="CDD" id="cd02966">
    <property type="entry name" value="TlpA_like_family"/>
    <property type="match status" value="1"/>
</dbReference>
<evidence type="ECO:0000256" key="1">
    <source>
        <dbReference type="ARBA" id="ARBA00004196"/>
    </source>
</evidence>
<organism evidence="7 8">
    <name type="scientific">Taibaiella chishuiensis</name>
    <dbReference type="NCBI Taxonomy" id="1434707"/>
    <lineage>
        <taxon>Bacteria</taxon>
        <taxon>Pseudomonadati</taxon>
        <taxon>Bacteroidota</taxon>
        <taxon>Chitinophagia</taxon>
        <taxon>Chitinophagales</taxon>
        <taxon>Chitinophagaceae</taxon>
        <taxon>Taibaiella</taxon>
    </lineage>
</organism>
<evidence type="ECO:0000313" key="7">
    <source>
        <dbReference type="EMBL" id="PSK95111.1"/>
    </source>
</evidence>
<dbReference type="InterPro" id="IPR025380">
    <property type="entry name" value="DUF4369"/>
</dbReference>
<gene>
    <name evidence="7" type="ORF">B0I18_1011275</name>
</gene>
<dbReference type="PROSITE" id="PS00194">
    <property type="entry name" value="THIOREDOXIN_1"/>
    <property type="match status" value="1"/>
</dbReference>
<keyword evidence="2" id="KW-0201">Cytochrome c-type biogenesis</keyword>
<dbReference type="EMBL" id="PYGD01000001">
    <property type="protein sequence ID" value="PSK95111.1"/>
    <property type="molecule type" value="Genomic_DNA"/>
</dbReference>
<reference evidence="7 8" key="1">
    <citation type="submission" date="2018-03" db="EMBL/GenBank/DDBJ databases">
        <title>Genomic Encyclopedia of Type Strains, Phase III (KMG-III): the genomes of soil and plant-associated and newly described type strains.</title>
        <authorList>
            <person name="Whitman W."/>
        </authorList>
    </citation>
    <scope>NUCLEOTIDE SEQUENCE [LARGE SCALE GENOMIC DNA]</scope>
    <source>
        <strain evidence="7 8">CGMCC 1.12700</strain>
    </source>
</reference>
<dbReference type="GO" id="GO:0030313">
    <property type="term" value="C:cell envelope"/>
    <property type="evidence" value="ECO:0007669"/>
    <property type="project" value="UniProtKB-SubCell"/>
</dbReference>
<dbReference type="AlphaFoldDB" id="A0A2P8DD13"/>
<dbReference type="Pfam" id="PF08534">
    <property type="entry name" value="Redoxin"/>
    <property type="match status" value="1"/>
</dbReference>
<proteinExistence type="predicted"/>
<keyword evidence="3" id="KW-1015">Disulfide bond</keyword>
<dbReference type="Pfam" id="PF14289">
    <property type="entry name" value="DUF4369"/>
    <property type="match status" value="1"/>
</dbReference>
<dbReference type="Proteomes" id="UP000240572">
    <property type="component" value="Unassembled WGS sequence"/>
</dbReference>
<protein>
    <submittedName>
        <fullName evidence="7">Peroxiredoxin</fullName>
    </submittedName>
</protein>
<evidence type="ECO:0000313" key="8">
    <source>
        <dbReference type="Proteomes" id="UP000240572"/>
    </source>
</evidence>
<dbReference type="InterPro" id="IPR017937">
    <property type="entry name" value="Thioredoxin_CS"/>
</dbReference>
<accession>A0A2P8DD13</accession>
<evidence type="ECO:0000256" key="4">
    <source>
        <dbReference type="ARBA" id="ARBA00023284"/>
    </source>
</evidence>
<comment type="subcellular location">
    <subcellularLocation>
        <location evidence="1">Cell envelope</location>
    </subcellularLocation>
</comment>
<keyword evidence="4" id="KW-0676">Redox-active center</keyword>
<dbReference type="PANTHER" id="PTHR42852:SF6">
    <property type="entry name" value="THIOL:DISULFIDE INTERCHANGE PROTEIN DSBE"/>
    <property type="match status" value="1"/>
</dbReference>
<dbReference type="PROSITE" id="PS51257">
    <property type="entry name" value="PROKAR_LIPOPROTEIN"/>
    <property type="match status" value="1"/>
</dbReference>
<feature type="chain" id="PRO_5015197599" evidence="5">
    <location>
        <begin position="19"/>
        <end position="393"/>
    </location>
</feature>
<dbReference type="GO" id="GO:0017004">
    <property type="term" value="P:cytochrome complex assembly"/>
    <property type="evidence" value="ECO:0007669"/>
    <property type="project" value="UniProtKB-KW"/>
</dbReference>
<dbReference type="GO" id="GO:0016491">
    <property type="term" value="F:oxidoreductase activity"/>
    <property type="evidence" value="ECO:0007669"/>
    <property type="project" value="InterPro"/>
</dbReference>
<evidence type="ECO:0000259" key="6">
    <source>
        <dbReference type="PROSITE" id="PS51352"/>
    </source>
</evidence>
<dbReference type="SUPFAM" id="SSF52833">
    <property type="entry name" value="Thioredoxin-like"/>
    <property type="match status" value="1"/>
</dbReference>
<dbReference type="PROSITE" id="PS51352">
    <property type="entry name" value="THIOREDOXIN_2"/>
    <property type="match status" value="1"/>
</dbReference>